<name>A0ABP9R0R9_9RHOO</name>
<dbReference type="CDD" id="cd11579">
    <property type="entry name" value="Glyco_tran_WbsX"/>
    <property type="match status" value="1"/>
</dbReference>
<evidence type="ECO:0000313" key="2">
    <source>
        <dbReference type="Proteomes" id="UP001500547"/>
    </source>
</evidence>
<organism evidence="1 2">
    <name type="scientific">Viridibacterium curvum</name>
    <dbReference type="NCBI Taxonomy" id="1101404"/>
    <lineage>
        <taxon>Bacteria</taxon>
        <taxon>Pseudomonadati</taxon>
        <taxon>Pseudomonadota</taxon>
        <taxon>Betaproteobacteria</taxon>
        <taxon>Rhodocyclales</taxon>
        <taxon>Rhodocyclaceae</taxon>
        <taxon>Viridibacterium</taxon>
    </lineage>
</organism>
<evidence type="ECO:0008006" key="3">
    <source>
        <dbReference type="Google" id="ProtNLM"/>
    </source>
</evidence>
<dbReference type="InterPro" id="IPR011990">
    <property type="entry name" value="TPR-like_helical_dom_sf"/>
</dbReference>
<proteinExistence type="predicted"/>
<protein>
    <recommendedName>
        <fullName evidence="3">Glycosyltransferase</fullName>
    </recommendedName>
</protein>
<keyword evidence="2" id="KW-1185">Reference proteome</keyword>
<gene>
    <name evidence="1" type="ORF">GCM10025770_33050</name>
</gene>
<dbReference type="PANTHER" id="PTHR41244:SF1">
    <property type="entry name" value="GLYCOSYLTRANSFERASE"/>
    <property type="match status" value="1"/>
</dbReference>
<dbReference type="Pfam" id="PF14307">
    <property type="entry name" value="Glyco_tran_WbsX"/>
    <property type="match status" value="1"/>
</dbReference>
<dbReference type="RefSeq" id="WP_345534217.1">
    <property type="nucleotide sequence ID" value="NZ_BAABLD010000017.1"/>
</dbReference>
<dbReference type="EMBL" id="BAABLD010000017">
    <property type="protein sequence ID" value="GAA5170314.1"/>
    <property type="molecule type" value="Genomic_DNA"/>
</dbReference>
<dbReference type="SUPFAM" id="SSF48452">
    <property type="entry name" value="TPR-like"/>
    <property type="match status" value="1"/>
</dbReference>
<dbReference type="PANTHER" id="PTHR41244">
    <property type="entry name" value="RHAMNAN SYNTHESIS F"/>
    <property type="match status" value="1"/>
</dbReference>
<dbReference type="Gene3D" id="3.40.50.11380">
    <property type="match status" value="1"/>
</dbReference>
<comment type="caution">
    <text evidence="1">The sequence shown here is derived from an EMBL/GenBank/DDBJ whole genome shotgun (WGS) entry which is preliminary data.</text>
</comment>
<dbReference type="Gene3D" id="3.20.20.80">
    <property type="entry name" value="Glycosidases"/>
    <property type="match status" value="1"/>
</dbReference>
<sequence>MTTANHTDTPGGQLRSIAFYLPQFHPIAENDAWWGKGFTEWTNVTRAEPLFEGHNQPRRPADLGYYDLRVPEIMEQQAALARQHGIHGFCYYYYWFAGRRLLERPLDRMLASGSPDFPFCLCWANENWSRRWDGSEQEVLMKQEYGPDYARRIIRDMMPFLQDKRYITVDGKPLLLVYRVDIIPDCAEMTAIWREEAISAGLPGLYLVRVESFVELDPRPYGFDAACEFPPHLLNTVAIVDNSTLPKLNPAFEGCVFDYSKVARHYGDKPAPAGYKRFKGLVPSWDNTARKKLKPYVLDRSTPDLYKAWLSQCLRDTAARFTGDERLVFINAWNEWAEGCYLEPDQKFGHQYLEATRDAHAAVTSELRATDTSQRPAGKGMDFAIALFNNGQLTEAYESFVQVLQDNQSNPLALVYLGLIALASELPDDASNFFTHAVDCSQDRANTMAAIGQRCMEAGYLQHAEVFFSAAIETQPALYGAYALLADVLEQQGRLNEAMHLLASLVAGDSHPQQAVLARLVTLARRLADPEQERATCLRAARFPDSHARAIELMRYADNVTPEQIRDECLRFATAHAGQYTQQLAAGSRQRLRIGFVVGRLDLSDVAWRLEPLLRQLDPERFETIIIACDATPGEAAQRLFLLADNWLTLTGMDADRIHEAIRVAGIDVLINTDGHASLATLQPFVRRSAPLQLNWSVPPTPLSLSCIDYALLDPLTDPAMLSAFAEKTVQINRVTAWTFPTRSARLIRRASPFTFGCLAPIQHISVATWQAWAEILTASPFAHLQLNTSGAGSEARQRVLQLFSAAGIEVERIRWVDAPDSRSVCEAWRNIDLALSPLAGDMLHEALLAAHSATPVLCASQSRTVCNLQRLLENDDLIAPDILTYTAKATALAQDSEVLRMRGQAIQSSLKHSAVIDAAGFAEAFGATLLQLWQGAGGQLEISE</sequence>
<accession>A0ABP9R0R9</accession>
<dbReference type="InterPro" id="IPR032719">
    <property type="entry name" value="WbsX"/>
</dbReference>
<dbReference type="Gene3D" id="3.40.50.2000">
    <property type="entry name" value="Glycogen Phosphorylase B"/>
    <property type="match status" value="1"/>
</dbReference>
<dbReference type="Proteomes" id="UP001500547">
    <property type="component" value="Unassembled WGS sequence"/>
</dbReference>
<evidence type="ECO:0000313" key="1">
    <source>
        <dbReference type="EMBL" id="GAA5170314.1"/>
    </source>
</evidence>
<dbReference type="Gene3D" id="1.25.40.10">
    <property type="entry name" value="Tetratricopeptide repeat domain"/>
    <property type="match status" value="1"/>
</dbReference>
<reference evidence="2" key="1">
    <citation type="journal article" date="2019" name="Int. J. Syst. Evol. Microbiol.">
        <title>The Global Catalogue of Microorganisms (GCM) 10K type strain sequencing project: providing services to taxonomists for standard genome sequencing and annotation.</title>
        <authorList>
            <consortium name="The Broad Institute Genomics Platform"/>
            <consortium name="The Broad Institute Genome Sequencing Center for Infectious Disease"/>
            <person name="Wu L."/>
            <person name="Ma J."/>
        </authorList>
    </citation>
    <scope>NUCLEOTIDE SEQUENCE [LARGE SCALE GENOMIC DNA]</scope>
    <source>
        <strain evidence="2">JCM 18715</strain>
    </source>
</reference>